<evidence type="ECO:0000313" key="1">
    <source>
        <dbReference type="EMBL" id="KAJ0179563.1"/>
    </source>
</evidence>
<organism evidence="1 2">
    <name type="scientific">Dendrolimus kikuchii</name>
    <dbReference type="NCBI Taxonomy" id="765133"/>
    <lineage>
        <taxon>Eukaryota</taxon>
        <taxon>Metazoa</taxon>
        <taxon>Ecdysozoa</taxon>
        <taxon>Arthropoda</taxon>
        <taxon>Hexapoda</taxon>
        <taxon>Insecta</taxon>
        <taxon>Pterygota</taxon>
        <taxon>Neoptera</taxon>
        <taxon>Endopterygota</taxon>
        <taxon>Lepidoptera</taxon>
        <taxon>Glossata</taxon>
        <taxon>Ditrysia</taxon>
        <taxon>Bombycoidea</taxon>
        <taxon>Lasiocampidae</taxon>
        <taxon>Dendrolimus</taxon>
    </lineage>
</organism>
<evidence type="ECO:0000313" key="2">
    <source>
        <dbReference type="Proteomes" id="UP000824533"/>
    </source>
</evidence>
<dbReference type="EMBL" id="CM034394">
    <property type="protein sequence ID" value="KAJ0179563.1"/>
    <property type="molecule type" value="Genomic_DNA"/>
</dbReference>
<dbReference type="Proteomes" id="UP000824533">
    <property type="component" value="Linkage Group LG08"/>
</dbReference>
<sequence>MVGTRAYLLTGPDASNGERLMKLLSGVKRQVTLRKVKDKSKVNEMPNRKASLNEEINIKHNFEFRDLEALSTPTTKVTDNEQCFIFLGKNIGGIWSAQMSLKRFAEPCTRTTE</sequence>
<name>A0ACC1D7J4_9NEOP</name>
<keyword evidence="2" id="KW-1185">Reference proteome</keyword>
<accession>A0ACC1D7J4</accession>
<proteinExistence type="predicted"/>
<protein>
    <submittedName>
        <fullName evidence="1">Uncharacterized protein</fullName>
    </submittedName>
</protein>
<gene>
    <name evidence="1" type="ORF">K1T71_005275</name>
</gene>
<comment type="caution">
    <text evidence="1">The sequence shown here is derived from an EMBL/GenBank/DDBJ whole genome shotgun (WGS) entry which is preliminary data.</text>
</comment>
<reference evidence="1 2" key="1">
    <citation type="journal article" date="2021" name="Front. Genet.">
        <title>Chromosome-Level Genome Assembly Reveals Significant Gene Expansion in the Toll and IMD Signaling Pathways of Dendrolimus kikuchii.</title>
        <authorList>
            <person name="Zhou J."/>
            <person name="Wu P."/>
            <person name="Xiong Z."/>
            <person name="Liu N."/>
            <person name="Zhao N."/>
            <person name="Ji M."/>
            <person name="Qiu Y."/>
            <person name="Yang B."/>
        </authorList>
    </citation>
    <scope>NUCLEOTIDE SEQUENCE [LARGE SCALE GENOMIC DNA]</scope>
    <source>
        <strain evidence="1">Ann1</strain>
    </source>
</reference>